<proteinExistence type="predicted"/>
<dbReference type="AlphaFoldDB" id="A0A0F4TV15"/>
<dbReference type="Pfam" id="PF09523">
    <property type="entry name" value="DUF2390"/>
    <property type="match status" value="1"/>
</dbReference>
<evidence type="ECO:0000313" key="3">
    <source>
        <dbReference type="Proteomes" id="UP000033588"/>
    </source>
</evidence>
<reference evidence="2 3" key="1">
    <citation type="submission" date="2015-03" db="EMBL/GenBank/DDBJ databases">
        <title>Comparative genomics of Pseudomonas insights into diversity of traits involved in vanlence and defense.</title>
        <authorList>
            <person name="Qin Y."/>
        </authorList>
    </citation>
    <scope>NUCLEOTIDE SEQUENCE [LARGE SCALE GENOMIC DNA]</scope>
    <source>
        <strain evidence="2 3">C8</strain>
    </source>
</reference>
<dbReference type="InterPro" id="IPR012659">
    <property type="entry name" value="CHP02444"/>
</dbReference>
<dbReference type="EMBL" id="LACC01000011">
    <property type="protein sequence ID" value="KJZ47899.1"/>
    <property type="molecule type" value="Genomic_DNA"/>
</dbReference>
<comment type="caution">
    <text evidence="2">The sequence shown here is derived from an EMBL/GenBank/DDBJ whole genome shotgun (WGS) entry which is preliminary data.</text>
</comment>
<sequence length="154" mass="17203">MSSDLWSFSLTTYARPSVEQACLQLQSAGVNVCLLLCGAWLGHRGVACDEQRLQQLRSVAFAWDTDVVRPLRALRIQWKAAAKEDAELHTLREQVKALELEAERHLLLRLERAAQSWPQNAETDLSAWLEGAAAEAAHLHRDALHQLRVAVTGT</sequence>
<feature type="coiled-coil region" evidence="1">
    <location>
        <begin position="81"/>
        <end position="108"/>
    </location>
</feature>
<dbReference type="Proteomes" id="UP000033588">
    <property type="component" value="Unassembled WGS sequence"/>
</dbReference>
<protein>
    <recommendedName>
        <fullName evidence="4">TIGR02444 family protein</fullName>
    </recommendedName>
</protein>
<dbReference type="NCBIfam" id="TIGR02444">
    <property type="entry name" value="TIGR02444 family protein"/>
    <property type="match status" value="1"/>
</dbReference>
<evidence type="ECO:0008006" key="4">
    <source>
        <dbReference type="Google" id="ProtNLM"/>
    </source>
</evidence>
<dbReference type="RefSeq" id="WP_046039023.1">
    <property type="nucleotide sequence ID" value="NZ_LACC01000011.1"/>
</dbReference>
<dbReference type="PATRIC" id="fig|294.132.peg.309"/>
<name>A0A0F4TV15_PSEFL</name>
<evidence type="ECO:0000256" key="1">
    <source>
        <dbReference type="SAM" id="Coils"/>
    </source>
</evidence>
<dbReference type="OrthoDB" id="5795846at2"/>
<organism evidence="2 3">
    <name type="scientific">Pseudomonas fluorescens</name>
    <dbReference type="NCBI Taxonomy" id="294"/>
    <lineage>
        <taxon>Bacteria</taxon>
        <taxon>Pseudomonadati</taxon>
        <taxon>Pseudomonadota</taxon>
        <taxon>Gammaproteobacteria</taxon>
        <taxon>Pseudomonadales</taxon>
        <taxon>Pseudomonadaceae</taxon>
        <taxon>Pseudomonas</taxon>
    </lineage>
</organism>
<gene>
    <name evidence="2" type="ORF">VC35_07935</name>
</gene>
<keyword evidence="1" id="KW-0175">Coiled coil</keyword>
<evidence type="ECO:0000313" key="2">
    <source>
        <dbReference type="EMBL" id="KJZ47899.1"/>
    </source>
</evidence>
<accession>A0A0F4TV15</accession>